<dbReference type="PANTHER" id="PTHR30489">
    <property type="entry name" value="LIPOPROTEIN-RELEASING SYSTEM TRANSMEMBRANE PROTEIN LOLE"/>
    <property type="match status" value="1"/>
</dbReference>
<reference evidence="10 11" key="1">
    <citation type="submission" date="2020-02" db="EMBL/GenBank/DDBJ databases">
        <authorList>
            <person name="Babadi Z.K."/>
            <person name="Risdian C."/>
            <person name="Ebrahimipour G.H."/>
            <person name="Wink J."/>
        </authorList>
    </citation>
    <scope>NUCLEOTIDE SEQUENCE [LARGE SCALE GENOMIC DNA]</scope>
    <source>
        <strain evidence="10 11">ZKHCc1 1396</strain>
    </source>
</reference>
<keyword evidence="5 7" id="KW-1133">Transmembrane helix</keyword>
<protein>
    <submittedName>
        <fullName evidence="10">ABC transporter permease</fullName>
    </submittedName>
</protein>
<dbReference type="InterPro" id="IPR003838">
    <property type="entry name" value="ABC3_permease_C"/>
</dbReference>
<name>A0ABR9PSG6_9BACT</name>
<dbReference type="Pfam" id="PF02687">
    <property type="entry name" value="FtsX"/>
    <property type="match status" value="1"/>
</dbReference>
<evidence type="ECO:0000259" key="9">
    <source>
        <dbReference type="Pfam" id="PF12704"/>
    </source>
</evidence>
<feature type="transmembrane region" description="Helical" evidence="7">
    <location>
        <begin position="311"/>
        <end position="337"/>
    </location>
</feature>
<keyword evidence="6 7" id="KW-0472">Membrane</keyword>
<keyword evidence="4 7" id="KW-0812">Transmembrane</keyword>
<feature type="transmembrane region" description="Helical" evidence="7">
    <location>
        <begin position="271"/>
        <end position="290"/>
    </location>
</feature>
<accession>A0ABR9PSG6</accession>
<evidence type="ECO:0000256" key="4">
    <source>
        <dbReference type="ARBA" id="ARBA00022692"/>
    </source>
</evidence>
<dbReference type="EMBL" id="JAAIYO010000006">
    <property type="protein sequence ID" value="MBE4750868.1"/>
    <property type="molecule type" value="Genomic_DNA"/>
</dbReference>
<evidence type="ECO:0000256" key="2">
    <source>
        <dbReference type="ARBA" id="ARBA00005236"/>
    </source>
</evidence>
<feature type="transmembrane region" description="Helical" evidence="7">
    <location>
        <begin position="375"/>
        <end position="398"/>
    </location>
</feature>
<evidence type="ECO:0000256" key="6">
    <source>
        <dbReference type="ARBA" id="ARBA00023136"/>
    </source>
</evidence>
<comment type="similarity">
    <text evidence="2">Belongs to the ABC-4 integral membrane protein family. LolC/E subfamily.</text>
</comment>
<dbReference type="PANTHER" id="PTHR30489:SF0">
    <property type="entry name" value="LIPOPROTEIN-RELEASING SYSTEM TRANSMEMBRANE PROTEIN LOLE"/>
    <property type="match status" value="1"/>
</dbReference>
<dbReference type="Pfam" id="PF12704">
    <property type="entry name" value="MacB_PCD"/>
    <property type="match status" value="1"/>
</dbReference>
<evidence type="ECO:0000256" key="5">
    <source>
        <dbReference type="ARBA" id="ARBA00022989"/>
    </source>
</evidence>
<evidence type="ECO:0000313" key="10">
    <source>
        <dbReference type="EMBL" id="MBE4750868.1"/>
    </source>
</evidence>
<comment type="subcellular location">
    <subcellularLocation>
        <location evidence="1">Cell membrane</location>
        <topology evidence="1">Multi-pass membrane protein</topology>
    </subcellularLocation>
</comment>
<evidence type="ECO:0000256" key="7">
    <source>
        <dbReference type="SAM" id="Phobius"/>
    </source>
</evidence>
<feature type="domain" description="MacB-like periplasmic core" evidence="9">
    <location>
        <begin position="21"/>
        <end position="240"/>
    </location>
</feature>
<sequence length="410" mass="43686">MTPGMQLRLAARNTLRSRTRTLLTLGMVALSVALLLVALTWIRGAFGSMLLAASALGGHVRVVDPDFEEREELMPLHEHLTDTGALTRLLRRQPGVRAVEPRITAGVTLSAGEEIGDVFARVMGAHERYFRERLGADQKLVAGTWFTGAPDELVVGARVVERLGAKVGDALVLLGTTQDGSLSSLQGRLVGVVHGGGLEQQVLAPLERVQWLVDMPDEAVELLVFTDDLHGAPDVAARLRRVPQLQGLAVRAWSEREPLKSTLASVKGVEGVVVFLFVFLTALGIWNTLMMSVLERMHEIGVLRALGLSRLGAVGLFVGEALMVSGAGGLLGIALGLGPAWMLERYGIRIGAQAVDNLALPLSETLHGELTLETVGMAFGLGWVMAVLGSILPALRAASIPPVAAMRSGR</sequence>
<dbReference type="InterPro" id="IPR025857">
    <property type="entry name" value="MacB_PCD"/>
</dbReference>
<keyword evidence="3" id="KW-1003">Cell membrane</keyword>
<dbReference type="InterPro" id="IPR051447">
    <property type="entry name" value="Lipoprotein-release_system"/>
</dbReference>
<evidence type="ECO:0000259" key="8">
    <source>
        <dbReference type="Pfam" id="PF02687"/>
    </source>
</evidence>
<organism evidence="10 11">
    <name type="scientific">Corallococcus soli</name>
    <dbReference type="NCBI Taxonomy" id="2710757"/>
    <lineage>
        <taxon>Bacteria</taxon>
        <taxon>Pseudomonadati</taxon>
        <taxon>Myxococcota</taxon>
        <taxon>Myxococcia</taxon>
        <taxon>Myxococcales</taxon>
        <taxon>Cystobacterineae</taxon>
        <taxon>Myxococcaceae</taxon>
        <taxon>Corallococcus</taxon>
    </lineage>
</organism>
<comment type="caution">
    <text evidence="10">The sequence shown here is derived from an EMBL/GenBank/DDBJ whole genome shotgun (WGS) entry which is preliminary data.</text>
</comment>
<keyword evidence="11" id="KW-1185">Reference proteome</keyword>
<evidence type="ECO:0000313" key="11">
    <source>
        <dbReference type="Proteomes" id="UP001516472"/>
    </source>
</evidence>
<proteinExistence type="inferred from homology"/>
<evidence type="ECO:0000256" key="1">
    <source>
        <dbReference type="ARBA" id="ARBA00004651"/>
    </source>
</evidence>
<evidence type="ECO:0000256" key="3">
    <source>
        <dbReference type="ARBA" id="ARBA00022475"/>
    </source>
</evidence>
<gene>
    <name evidence="10" type="ORF">G4177_22110</name>
</gene>
<feature type="domain" description="ABC3 transporter permease C-terminal" evidence="8">
    <location>
        <begin position="272"/>
        <end position="402"/>
    </location>
</feature>
<dbReference type="Proteomes" id="UP001516472">
    <property type="component" value="Unassembled WGS sequence"/>
</dbReference>